<evidence type="ECO:0008006" key="3">
    <source>
        <dbReference type="Google" id="ProtNLM"/>
    </source>
</evidence>
<reference evidence="1 2" key="1">
    <citation type="submission" date="2018-06" db="EMBL/GenBank/DDBJ databases">
        <authorList>
            <consortium name="Pathogen Informatics"/>
            <person name="Doyle S."/>
        </authorList>
    </citation>
    <scope>NUCLEOTIDE SEQUENCE [LARGE SCALE GENOMIC DNA]</scope>
    <source>
        <strain evidence="1 2">NCTC12961</strain>
    </source>
</reference>
<accession>A0A2X4XEU9</accession>
<evidence type="ECO:0000313" key="2">
    <source>
        <dbReference type="Proteomes" id="UP000248897"/>
    </source>
</evidence>
<name>A0A2X4XEU9_SERPL</name>
<dbReference type="AlphaFoldDB" id="A0A2X4XEU9"/>
<dbReference type="EMBL" id="LS483469">
    <property type="protein sequence ID" value="SQI38385.1"/>
    <property type="molecule type" value="Genomic_DNA"/>
</dbReference>
<protein>
    <recommendedName>
        <fullName evidence="3">DUF4105 domain-containing protein</fullName>
    </recommendedName>
</protein>
<gene>
    <name evidence="1" type="ORF">NCTC12961_02585</name>
</gene>
<sequence>MYISHYPLNDISHSVQDFRQLLHSGEQNNVEGRFLPGLQQEVAAWCAPDKKIQFRRYNPAALHAFWQGYRQDTTYNLTRRNCSTTVILALDSALEGVLGDKPLWRRFLFLILDPNLWMLAVLRSRGETMTWTPGWCWTMPACYSRLPSDSTSAGGQNCAICGVSCVSARRQKRMRRNPAGKNFSLVPGDAKVVAHSPTPAGAHR</sequence>
<evidence type="ECO:0000313" key="1">
    <source>
        <dbReference type="EMBL" id="SQI38385.1"/>
    </source>
</evidence>
<proteinExistence type="predicted"/>
<organism evidence="1 2">
    <name type="scientific">Serratia plymuthica</name>
    <dbReference type="NCBI Taxonomy" id="82996"/>
    <lineage>
        <taxon>Bacteria</taxon>
        <taxon>Pseudomonadati</taxon>
        <taxon>Pseudomonadota</taxon>
        <taxon>Gammaproteobacteria</taxon>
        <taxon>Enterobacterales</taxon>
        <taxon>Yersiniaceae</taxon>
        <taxon>Serratia</taxon>
    </lineage>
</organism>
<dbReference type="Proteomes" id="UP000248897">
    <property type="component" value="Chromosome 1"/>
</dbReference>